<dbReference type="AlphaFoldDB" id="A0A9W6SGW8"/>
<evidence type="ECO:0008006" key="3">
    <source>
        <dbReference type="Google" id="ProtNLM"/>
    </source>
</evidence>
<dbReference type="Gene3D" id="3.90.1200.10">
    <property type="match status" value="1"/>
</dbReference>
<evidence type="ECO:0000313" key="1">
    <source>
        <dbReference type="EMBL" id="GLZ75778.1"/>
    </source>
</evidence>
<keyword evidence="2" id="KW-1185">Reference proteome</keyword>
<sequence length="355" mass="38671">MDQLSALLGVTVTDRVPLTRDTGRWTEDQPWLTRLTLAGPPWTAIAKTAREEDPSLLMNETAALRFLDGGLAPRLYAATDGVVIMEDLGTGPSLDTVLLGADPATATEALLAYATALGRLHASTTGREEEYYALHPRPRRMYERISLVRHSLAESWRTLTALTEARGHLPDVPGAARAQWHDLLAELAEPRPWLALSNGDACPQNTRIVDGEIRFLDFDGAAFRHPGLDLAGLLMPFPACTCWGELPADLVPRLLAAHRAEFAPEGDTLRAAALGSIAWAVLRAIRIPKLEAMDAPHPMGFSRRGQLVSALRAAAVAGGEWWPELAGWLGEVAEGLEGRWGALGRWMYPAFEQND</sequence>
<dbReference type="SUPFAM" id="SSF56112">
    <property type="entry name" value="Protein kinase-like (PK-like)"/>
    <property type="match status" value="1"/>
</dbReference>
<dbReference type="RefSeq" id="WP_285661003.1">
    <property type="nucleotide sequence ID" value="NZ_BSTX01000001.1"/>
</dbReference>
<proteinExistence type="predicted"/>
<evidence type="ECO:0000313" key="2">
    <source>
        <dbReference type="Proteomes" id="UP001165079"/>
    </source>
</evidence>
<organism evidence="1 2">
    <name type="scientific">Actinorhabdospora filicis</name>
    <dbReference type="NCBI Taxonomy" id="1785913"/>
    <lineage>
        <taxon>Bacteria</taxon>
        <taxon>Bacillati</taxon>
        <taxon>Actinomycetota</taxon>
        <taxon>Actinomycetes</taxon>
        <taxon>Micromonosporales</taxon>
        <taxon>Micromonosporaceae</taxon>
        <taxon>Actinorhabdospora</taxon>
    </lineage>
</organism>
<dbReference type="EMBL" id="BSTX01000001">
    <property type="protein sequence ID" value="GLZ75778.1"/>
    <property type="molecule type" value="Genomic_DNA"/>
</dbReference>
<reference evidence="1" key="1">
    <citation type="submission" date="2023-03" db="EMBL/GenBank/DDBJ databases">
        <title>Actinorhabdospora filicis NBRC 111898.</title>
        <authorList>
            <person name="Ichikawa N."/>
            <person name="Sato H."/>
            <person name="Tonouchi N."/>
        </authorList>
    </citation>
    <scope>NUCLEOTIDE SEQUENCE</scope>
    <source>
        <strain evidence="1">NBRC 111898</strain>
    </source>
</reference>
<protein>
    <recommendedName>
        <fullName evidence="3">Aminoglycoside phosphotransferase domain-containing protein</fullName>
    </recommendedName>
</protein>
<gene>
    <name evidence="1" type="ORF">Afil01_05850</name>
</gene>
<comment type="caution">
    <text evidence="1">The sequence shown here is derived from an EMBL/GenBank/DDBJ whole genome shotgun (WGS) entry which is preliminary data.</text>
</comment>
<accession>A0A9W6SGW8</accession>
<dbReference type="Proteomes" id="UP001165079">
    <property type="component" value="Unassembled WGS sequence"/>
</dbReference>
<name>A0A9W6SGW8_9ACTN</name>
<dbReference type="InterPro" id="IPR011009">
    <property type="entry name" value="Kinase-like_dom_sf"/>
</dbReference>